<protein>
    <recommendedName>
        <fullName evidence="3">DJ-1/PfpI domain-containing protein</fullName>
    </recommendedName>
</protein>
<evidence type="ECO:0000256" key="2">
    <source>
        <dbReference type="SAM" id="SignalP"/>
    </source>
</evidence>
<dbReference type="OrthoDB" id="543156at2759"/>
<dbReference type="GO" id="GO:1903189">
    <property type="term" value="P:glyoxal metabolic process"/>
    <property type="evidence" value="ECO:0007669"/>
    <property type="project" value="TreeGrafter"/>
</dbReference>
<keyword evidence="2" id="KW-0732">Signal</keyword>
<dbReference type="Gene3D" id="3.40.50.880">
    <property type="match status" value="1"/>
</dbReference>
<dbReference type="InterPro" id="IPR002818">
    <property type="entry name" value="DJ-1/PfpI"/>
</dbReference>
<evidence type="ECO:0000313" key="5">
    <source>
        <dbReference type="Proteomes" id="UP000789595"/>
    </source>
</evidence>
<dbReference type="FunFam" id="3.40.50.880:FF:000015">
    <property type="entry name" value="Protein DJ-1 homolog C"/>
    <property type="match status" value="1"/>
</dbReference>
<dbReference type="PANTHER" id="PTHR48094:SF12">
    <property type="entry name" value="PARKINSON DISEASE PROTEIN 7 HOMOLOG"/>
    <property type="match status" value="1"/>
</dbReference>
<feature type="chain" id="PRO_5035257762" description="DJ-1/PfpI domain-containing protein" evidence="2">
    <location>
        <begin position="20"/>
        <end position="259"/>
    </location>
</feature>
<dbReference type="AlphaFoldDB" id="A0A8J2WR39"/>
<name>A0A8J2WR39_9STRA</name>
<dbReference type="Pfam" id="PF01965">
    <property type="entry name" value="DJ-1_PfpI"/>
    <property type="match status" value="1"/>
</dbReference>
<keyword evidence="5" id="KW-1185">Reference proteome</keyword>
<gene>
    <name evidence="4" type="ORF">PECAL_1P18470</name>
</gene>
<dbReference type="PANTHER" id="PTHR48094">
    <property type="entry name" value="PROTEIN/NUCLEIC ACID DEGLYCASE DJ-1-RELATED"/>
    <property type="match status" value="1"/>
</dbReference>
<dbReference type="GO" id="GO:0005737">
    <property type="term" value="C:cytoplasm"/>
    <property type="evidence" value="ECO:0007669"/>
    <property type="project" value="TreeGrafter"/>
</dbReference>
<evidence type="ECO:0000256" key="1">
    <source>
        <dbReference type="ARBA" id="ARBA00022737"/>
    </source>
</evidence>
<dbReference type="SUPFAM" id="SSF52317">
    <property type="entry name" value="Class I glutamine amidotransferase-like"/>
    <property type="match status" value="1"/>
</dbReference>
<organism evidence="4 5">
    <name type="scientific">Pelagomonas calceolata</name>
    <dbReference type="NCBI Taxonomy" id="35677"/>
    <lineage>
        <taxon>Eukaryota</taxon>
        <taxon>Sar</taxon>
        <taxon>Stramenopiles</taxon>
        <taxon>Ochrophyta</taxon>
        <taxon>Pelagophyceae</taxon>
        <taxon>Pelagomonadales</taxon>
        <taxon>Pelagomonadaceae</taxon>
        <taxon>Pelagomonas</taxon>
    </lineage>
</organism>
<feature type="domain" description="DJ-1/PfpI" evidence="3">
    <location>
        <begin position="34"/>
        <end position="210"/>
    </location>
</feature>
<dbReference type="EMBL" id="CAKKNE010000001">
    <property type="protein sequence ID" value="CAH0365407.1"/>
    <property type="molecule type" value="Genomic_DNA"/>
</dbReference>
<dbReference type="CDD" id="cd03135">
    <property type="entry name" value="GATase1_DJ-1"/>
    <property type="match status" value="1"/>
</dbReference>
<evidence type="ECO:0000259" key="3">
    <source>
        <dbReference type="Pfam" id="PF01965"/>
    </source>
</evidence>
<dbReference type="NCBIfam" id="TIGR01383">
    <property type="entry name" value="not_thiJ"/>
    <property type="match status" value="1"/>
</dbReference>
<comment type="caution">
    <text evidence="4">The sequence shown here is derived from an EMBL/GenBank/DDBJ whole genome shotgun (WGS) entry which is preliminary data.</text>
</comment>
<sequence length="259" mass="27578">MRLAALCLAALAVAAALSAQPATGTKPAAGTKAKRVLVPIADGTEEIEVVTVVDVLRRAGAEVVLASVEEEDRVVCSRGVKIEADCNIKAVTGRQGGKEGWDLIAVEPIPGGMPGAERIRDSVRLHPALEKHWRAMRPLAMICATPAVLGEPKGFLEGVAATSHPAFIDEIGGSLEETQPYTEGRVVWDANIITSRGPGTALEWSLCCVEAIFGRAKALEVAGPMVTQPATLPPKRPFEWRLEEEVSSRVDRALEKYAT</sequence>
<proteinExistence type="predicted"/>
<evidence type="ECO:0000313" key="4">
    <source>
        <dbReference type="EMBL" id="CAH0365407.1"/>
    </source>
</evidence>
<dbReference type="InterPro" id="IPR006287">
    <property type="entry name" value="DJ-1"/>
</dbReference>
<dbReference type="InterPro" id="IPR029062">
    <property type="entry name" value="Class_I_gatase-like"/>
</dbReference>
<keyword evidence="1" id="KW-0677">Repeat</keyword>
<reference evidence="4" key="1">
    <citation type="submission" date="2021-11" db="EMBL/GenBank/DDBJ databases">
        <authorList>
            <consortium name="Genoscope - CEA"/>
            <person name="William W."/>
        </authorList>
    </citation>
    <scope>NUCLEOTIDE SEQUENCE</scope>
</reference>
<dbReference type="InterPro" id="IPR050325">
    <property type="entry name" value="Prot/Nucl_acid_deglycase"/>
</dbReference>
<dbReference type="Proteomes" id="UP000789595">
    <property type="component" value="Unassembled WGS sequence"/>
</dbReference>
<feature type="signal peptide" evidence="2">
    <location>
        <begin position="1"/>
        <end position="19"/>
    </location>
</feature>
<accession>A0A8J2WR39</accession>